<evidence type="ECO:0000313" key="3">
    <source>
        <dbReference type="EMBL" id="ANP41386.1"/>
    </source>
</evidence>
<evidence type="ECO:0000259" key="2">
    <source>
        <dbReference type="Pfam" id="PF00535"/>
    </source>
</evidence>
<dbReference type="InterPro" id="IPR001173">
    <property type="entry name" value="Glyco_trans_2-like"/>
</dbReference>
<dbReference type="GO" id="GO:0016740">
    <property type="term" value="F:transferase activity"/>
    <property type="evidence" value="ECO:0007669"/>
    <property type="project" value="UniProtKB-KW"/>
</dbReference>
<evidence type="ECO:0000313" key="4">
    <source>
        <dbReference type="Proteomes" id="UP000013243"/>
    </source>
</evidence>
<protein>
    <submittedName>
        <fullName evidence="3">Glycosyl transferase</fullName>
    </submittedName>
</protein>
<dbReference type="Pfam" id="PF00535">
    <property type="entry name" value="Glycos_transf_2"/>
    <property type="match status" value="1"/>
</dbReference>
<dbReference type="Proteomes" id="UP000013243">
    <property type="component" value="Chromosome"/>
</dbReference>
<dbReference type="STRING" id="1265309.K529_011465"/>
<dbReference type="OrthoDB" id="8416156at2"/>
<keyword evidence="3" id="KW-0808">Transferase</keyword>
<dbReference type="PANTHER" id="PTHR43646">
    <property type="entry name" value="GLYCOSYLTRANSFERASE"/>
    <property type="match status" value="1"/>
</dbReference>
<dbReference type="EMBL" id="CP015230">
    <property type="protein sequence ID" value="ANP41386.1"/>
    <property type="molecule type" value="Genomic_DNA"/>
</dbReference>
<dbReference type="PANTHER" id="PTHR43646:SF6">
    <property type="entry name" value="PRE-MYCOFACTOCIN GLYCOSYLTRANSFERASE"/>
    <property type="match status" value="1"/>
</dbReference>
<dbReference type="KEGG" id="rmb:K529_011465"/>
<name>A0A1B1A4D4_9RHOB</name>
<keyword evidence="1" id="KW-0472">Membrane</keyword>
<gene>
    <name evidence="3" type="ORF">K529_011465</name>
</gene>
<dbReference type="GeneID" id="28250459"/>
<sequence length="327" mass="35923">MTATPAKMPALLPIDAIVIGRNEGARLLACLDSLKGQVHRIIYVDSGSTDGSVAAAQARGAEVVELDMSRPFTAARARNAGLAHLGATTEGRLVQFVDGDCVLAGEWLPQAAAFLAHHPDVAIVCGRRRERAPEESVYNRLCDQEWDTPIGEARACGGDALMRCGPLQDAGGYRETLIAGEEPELCVRLRQAGWKIWRLDLEMTLHDAQMLHFSQWWKRTRRAGHAFAEGAFLHGAPPERHWVKETRRALLWGAVLPLMIAAALLAAPMFAGLIALLYPLQFLRLSRRMGGTAAFYSIVGKCAEALGVLEFHINRLRGNQRTLIEYK</sequence>
<organism evidence="3 4">
    <name type="scientific">Tritonibacter mobilis F1926</name>
    <dbReference type="NCBI Taxonomy" id="1265309"/>
    <lineage>
        <taxon>Bacteria</taxon>
        <taxon>Pseudomonadati</taxon>
        <taxon>Pseudomonadota</taxon>
        <taxon>Alphaproteobacteria</taxon>
        <taxon>Rhodobacterales</taxon>
        <taxon>Paracoccaceae</taxon>
        <taxon>Tritonibacter</taxon>
    </lineage>
</organism>
<dbReference type="RefSeq" id="WP_005616751.1">
    <property type="nucleotide sequence ID" value="NZ_CP015230.1"/>
</dbReference>
<feature type="transmembrane region" description="Helical" evidence="1">
    <location>
        <begin position="250"/>
        <end position="278"/>
    </location>
</feature>
<feature type="domain" description="Glycosyltransferase 2-like" evidence="2">
    <location>
        <begin position="17"/>
        <end position="133"/>
    </location>
</feature>
<dbReference type="SUPFAM" id="SSF53448">
    <property type="entry name" value="Nucleotide-diphospho-sugar transferases"/>
    <property type="match status" value="1"/>
</dbReference>
<evidence type="ECO:0000256" key="1">
    <source>
        <dbReference type="SAM" id="Phobius"/>
    </source>
</evidence>
<dbReference type="Gene3D" id="3.90.550.10">
    <property type="entry name" value="Spore Coat Polysaccharide Biosynthesis Protein SpsA, Chain A"/>
    <property type="match status" value="1"/>
</dbReference>
<reference evidence="3 4" key="1">
    <citation type="journal article" date="2016" name="ISME J.">
        <title>Global occurrence and heterogeneity of the Roseobacter-clade species Ruegeria mobilis.</title>
        <authorList>
            <person name="Sonnenschein E."/>
            <person name="Gram L."/>
        </authorList>
    </citation>
    <scope>NUCLEOTIDE SEQUENCE [LARGE SCALE GENOMIC DNA]</scope>
    <source>
        <strain evidence="3 4">F1926</strain>
    </source>
</reference>
<dbReference type="AlphaFoldDB" id="A0A1B1A4D4"/>
<accession>A0A1B1A4D4</accession>
<keyword evidence="1" id="KW-0812">Transmembrane</keyword>
<proteinExistence type="predicted"/>
<keyword evidence="1" id="KW-1133">Transmembrane helix</keyword>
<dbReference type="InterPro" id="IPR029044">
    <property type="entry name" value="Nucleotide-diphossugar_trans"/>
</dbReference>